<dbReference type="EMBL" id="BLLK01000045">
    <property type="protein sequence ID" value="GFH51170.1"/>
    <property type="molecule type" value="Genomic_DNA"/>
</dbReference>
<keyword evidence="2" id="KW-1185">Reference proteome</keyword>
<sequence>MGVIELTIDWMSSSNSRSLAIISASNLSPASTVASNSFTLGSSSSSSLPVIERFNKLGHTIDVEKRKPEIPPFDQPAKAKDGYIPIARRKVTLSEFDKLLLSSFFAFILALTLESLDGGSSTITFVGLTASIRTLASSADLEPICTVPRTYKLGIGSSTSNPCWTAFCSWDGNTIENEDTPLLLVISNCIKMKRLDFMLIIICESALRKR</sequence>
<protein>
    <submittedName>
        <fullName evidence="1">Uncharacterized protein</fullName>
    </submittedName>
</protein>
<proteinExistence type="predicted"/>
<reference evidence="1 2" key="1">
    <citation type="journal article" date="2021" name="Sci. Rep.">
        <title>The genome of the diatom Chaetoceros tenuissimus carries an ancient integrated fragment of an extant virus.</title>
        <authorList>
            <person name="Hongo Y."/>
            <person name="Kimura K."/>
            <person name="Takaki Y."/>
            <person name="Yoshida Y."/>
            <person name="Baba S."/>
            <person name="Kobayashi G."/>
            <person name="Nagasaki K."/>
            <person name="Hano T."/>
            <person name="Tomaru Y."/>
        </authorList>
    </citation>
    <scope>NUCLEOTIDE SEQUENCE [LARGE SCALE GENOMIC DNA]</scope>
    <source>
        <strain evidence="1 2">NIES-3715</strain>
    </source>
</reference>
<dbReference type="Proteomes" id="UP001054902">
    <property type="component" value="Unassembled WGS sequence"/>
</dbReference>
<dbReference type="AlphaFoldDB" id="A0AAD3H5I5"/>
<comment type="caution">
    <text evidence="1">The sequence shown here is derived from an EMBL/GenBank/DDBJ whole genome shotgun (WGS) entry which is preliminary data.</text>
</comment>
<organism evidence="1 2">
    <name type="scientific">Chaetoceros tenuissimus</name>
    <dbReference type="NCBI Taxonomy" id="426638"/>
    <lineage>
        <taxon>Eukaryota</taxon>
        <taxon>Sar</taxon>
        <taxon>Stramenopiles</taxon>
        <taxon>Ochrophyta</taxon>
        <taxon>Bacillariophyta</taxon>
        <taxon>Coscinodiscophyceae</taxon>
        <taxon>Chaetocerotophycidae</taxon>
        <taxon>Chaetocerotales</taxon>
        <taxon>Chaetocerotaceae</taxon>
        <taxon>Chaetoceros</taxon>
    </lineage>
</organism>
<accession>A0AAD3H5I5</accession>
<gene>
    <name evidence="1" type="ORF">CTEN210_07645</name>
</gene>
<name>A0AAD3H5I5_9STRA</name>
<evidence type="ECO:0000313" key="2">
    <source>
        <dbReference type="Proteomes" id="UP001054902"/>
    </source>
</evidence>
<evidence type="ECO:0000313" key="1">
    <source>
        <dbReference type="EMBL" id="GFH51170.1"/>
    </source>
</evidence>